<dbReference type="PANTHER" id="PTHR44688:SF16">
    <property type="entry name" value="DNA-BINDING TRANSCRIPTIONAL ACTIVATOR DEVR_DOSR"/>
    <property type="match status" value="1"/>
</dbReference>
<evidence type="ECO:0000259" key="4">
    <source>
        <dbReference type="PROSITE" id="PS50043"/>
    </source>
</evidence>
<name>A0A3L7ACA3_9MICO</name>
<dbReference type="InterPro" id="IPR036388">
    <property type="entry name" value="WH-like_DNA-bd_sf"/>
</dbReference>
<dbReference type="Proteomes" id="UP000272503">
    <property type="component" value="Unassembled WGS sequence"/>
</dbReference>
<evidence type="ECO:0000313" key="5">
    <source>
        <dbReference type="EMBL" id="RLP77281.1"/>
    </source>
</evidence>
<dbReference type="SUPFAM" id="SSF46894">
    <property type="entry name" value="C-terminal effector domain of the bipartite response regulators"/>
    <property type="match status" value="1"/>
</dbReference>
<keyword evidence="2" id="KW-0238">DNA-binding</keyword>
<dbReference type="PROSITE" id="PS50043">
    <property type="entry name" value="HTH_LUXR_2"/>
    <property type="match status" value="1"/>
</dbReference>
<dbReference type="OrthoDB" id="3197423at2"/>
<evidence type="ECO:0000256" key="3">
    <source>
        <dbReference type="ARBA" id="ARBA00023163"/>
    </source>
</evidence>
<dbReference type="GO" id="GO:0003677">
    <property type="term" value="F:DNA binding"/>
    <property type="evidence" value="ECO:0007669"/>
    <property type="project" value="UniProtKB-KW"/>
</dbReference>
<dbReference type="InterPro" id="IPR000792">
    <property type="entry name" value="Tscrpt_reg_LuxR_C"/>
</dbReference>
<dbReference type="Pfam" id="PF00196">
    <property type="entry name" value="GerE"/>
    <property type="match status" value="1"/>
</dbReference>
<comment type="caution">
    <text evidence="5">The sequence shown here is derived from an EMBL/GenBank/DDBJ whole genome shotgun (WGS) entry which is preliminary data.</text>
</comment>
<dbReference type="EMBL" id="RCUX01000002">
    <property type="protein sequence ID" value="RLP77281.1"/>
    <property type="molecule type" value="Genomic_DNA"/>
</dbReference>
<organism evidence="5 6">
    <name type="scientific">Mycetocola tolaasinivorans</name>
    <dbReference type="NCBI Taxonomy" id="76635"/>
    <lineage>
        <taxon>Bacteria</taxon>
        <taxon>Bacillati</taxon>
        <taxon>Actinomycetota</taxon>
        <taxon>Actinomycetes</taxon>
        <taxon>Micrococcales</taxon>
        <taxon>Microbacteriaceae</taxon>
        <taxon>Mycetocola</taxon>
    </lineage>
</organism>
<sequence>MTPTPLGSWPRVPDAHTQATVTRALAASGIVLHGGPGIGLSTLAAHAVLDDARELGRPELIHVPAPDRLDAEAAEALAERVRSGNARLLVESHQPMRMPEPLVRLWREGTLSRHEVTGLTPDSVHDLLSRHLGGTVSQQAVLRMHRLTLGNPLYLRELTQSLLEQGGLVRDNGVWVWAVPLEIGPRLHDLMRADLALRTEAERDILDLLALAGSVPLAALATVTPDTALESLRIDGLVVQELAPDSGPAGARLAHPLHAEILRDLLLPGRRHALLTRLPLAAPRTDDPEAYSRWVEWQRDSGENPDSAILMDGARAARARQRPEAAVRLARAALEHPDAQGPRRVAARVLRAEMYAELGRNTEALAELEAAEGILAELPAESVSARAVEDERESVSISLVRMAWQYADLDHHGGAPLATALERFAAARTRIGENATRTTEIMLVVGRLRRLGVGGRHDLTVDPIRGLLAGPNGRHPGSVILVPSLVLGLAHRGALAEALELADATLETVDHTPSSYHWLRTDLVFARFWACMWLGEPKRAMEVFSASTHEGHHVDPGLEQVGMAHISAAFGSWTNALRSYQGGLSYLEVADPRGSLAMTWSGYALALLLSGDHAGAREARVRARESAARSSREVEGEIAYKLLLVGYGLGDPDLLRNIEDFVDYAQGHGFVVDHVRGLHLQILASGRASRAQLLPLLRAAAARMEGPLAALLLHHAEALVAGDAGRAADALTELNGAGVWLPAPSMRLALTRRQREIAGLAAAGETNAQIAQRLTLSVRTVDTHIAHIFTRLGVSRRTELAQALSAA</sequence>
<dbReference type="SMART" id="SM00421">
    <property type="entry name" value="HTH_LUXR"/>
    <property type="match status" value="1"/>
</dbReference>
<dbReference type="InterPro" id="IPR011990">
    <property type="entry name" value="TPR-like_helical_dom_sf"/>
</dbReference>
<proteinExistence type="predicted"/>
<keyword evidence="1" id="KW-0805">Transcription regulation</keyword>
<reference evidence="5 6" key="1">
    <citation type="submission" date="2018-10" db="EMBL/GenBank/DDBJ databases">
        <authorList>
            <person name="Li J."/>
        </authorList>
    </citation>
    <scope>NUCLEOTIDE SEQUENCE [LARGE SCALE GENOMIC DNA]</scope>
    <source>
        <strain evidence="5 6">IF 016277</strain>
    </source>
</reference>
<evidence type="ECO:0000256" key="2">
    <source>
        <dbReference type="ARBA" id="ARBA00023125"/>
    </source>
</evidence>
<dbReference type="GO" id="GO:0006355">
    <property type="term" value="P:regulation of DNA-templated transcription"/>
    <property type="evidence" value="ECO:0007669"/>
    <property type="project" value="InterPro"/>
</dbReference>
<dbReference type="PROSITE" id="PS00622">
    <property type="entry name" value="HTH_LUXR_1"/>
    <property type="match status" value="1"/>
</dbReference>
<gene>
    <name evidence="5" type="ORF">D9V32_02170</name>
</gene>
<dbReference type="PRINTS" id="PR00038">
    <property type="entry name" value="HTHLUXR"/>
</dbReference>
<accession>A0A3L7ACA3</accession>
<dbReference type="CDD" id="cd06170">
    <property type="entry name" value="LuxR_C_like"/>
    <property type="match status" value="1"/>
</dbReference>
<feature type="domain" description="HTH luxR-type" evidence="4">
    <location>
        <begin position="743"/>
        <end position="807"/>
    </location>
</feature>
<dbReference type="SUPFAM" id="SSF48452">
    <property type="entry name" value="TPR-like"/>
    <property type="match status" value="1"/>
</dbReference>
<dbReference type="InterPro" id="IPR016032">
    <property type="entry name" value="Sig_transdc_resp-reg_C-effctor"/>
</dbReference>
<protein>
    <submittedName>
        <fullName evidence="5">LuxR family transcriptional regulator</fullName>
    </submittedName>
</protein>
<evidence type="ECO:0000313" key="6">
    <source>
        <dbReference type="Proteomes" id="UP000272503"/>
    </source>
</evidence>
<keyword evidence="6" id="KW-1185">Reference proteome</keyword>
<keyword evidence="3" id="KW-0804">Transcription</keyword>
<evidence type="ECO:0000256" key="1">
    <source>
        <dbReference type="ARBA" id="ARBA00023015"/>
    </source>
</evidence>
<dbReference type="RefSeq" id="WP_121647266.1">
    <property type="nucleotide sequence ID" value="NZ_RCUX01000002.1"/>
</dbReference>
<dbReference type="PANTHER" id="PTHR44688">
    <property type="entry name" value="DNA-BINDING TRANSCRIPTIONAL ACTIVATOR DEVR_DOSR"/>
    <property type="match status" value="1"/>
</dbReference>
<dbReference type="AlphaFoldDB" id="A0A3L7ACA3"/>
<dbReference type="Gene3D" id="1.10.10.10">
    <property type="entry name" value="Winged helix-like DNA-binding domain superfamily/Winged helix DNA-binding domain"/>
    <property type="match status" value="1"/>
</dbReference>
<dbReference type="Gene3D" id="1.25.40.10">
    <property type="entry name" value="Tetratricopeptide repeat domain"/>
    <property type="match status" value="1"/>
</dbReference>